<accession>T1L0J6</accession>
<organism evidence="1 2">
    <name type="scientific">Tetranychus urticae</name>
    <name type="common">Two-spotted spider mite</name>
    <dbReference type="NCBI Taxonomy" id="32264"/>
    <lineage>
        <taxon>Eukaryota</taxon>
        <taxon>Metazoa</taxon>
        <taxon>Ecdysozoa</taxon>
        <taxon>Arthropoda</taxon>
        <taxon>Chelicerata</taxon>
        <taxon>Arachnida</taxon>
        <taxon>Acari</taxon>
        <taxon>Acariformes</taxon>
        <taxon>Trombidiformes</taxon>
        <taxon>Prostigmata</taxon>
        <taxon>Eleutherengona</taxon>
        <taxon>Raphignathae</taxon>
        <taxon>Tetranychoidea</taxon>
        <taxon>Tetranychidae</taxon>
        <taxon>Tetranychus</taxon>
    </lineage>
</organism>
<proteinExistence type="predicted"/>
<sequence>MLWTISIQISSIISTIFGNQLNLNYLLMVEPIR</sequence>
<evidence type="ECO:0000313" key="1">
    <source>
        <dbReference type="EnsemblMetazoa" id="tetur30g00950.1"/>
    </source>
</evidence>
<keyword evidence="2" id="KW-1185">Reference proteome</keyword>
<dbReference type="HOGENOM" id="CLU_3385370_0_0_1"/>
<dbReference type="Proteomes" id="UP000015104">
    <property type="component" value="Unassembled WGS sequence"/>
</dbReference>
<name>T1L0J6_TETUR</name>
<dbReference type="AlphaFoldDB" id="T1L0J6"/>
<reference evidence="1" key="2">
    <citation type="submission" date="2015-06" db="UniProtKB">
        <authorList>
            <consortium name="EnsemblMetazoa"/>
        </authorList>
    </citation>
    <scope>IDENTIFICATION</scope>
</reference>
<reference evidence="2" key="1">
    <citation type="submission" date="2011-08" db="EMBL/GenBank/DDBJ databases">
        <authorList>
            <person name="Rombauts S."/>
        </authorList>
    </citation>
    <scope>NUCLEOTIDE SEQUENCE</scope>
    <source>
        <strain evidence="2">London</strain>
    </source>
</reference>
<dbReference type="EnsemblMetazoa" id="tetur30g00950.1">
    <property type="protein sequence ID" value="tetur30g00950.1"/>
    <property type="gene ID" value="tetur30g00950"/>
</dbReference>
<protein>
    <submittedName>
        <fullName evidence="1">Uncharacterized protein</fullName>
    </submittedName>
</protein>
<dbReference type="EMBL" id="CAEY01000867">
    <property type="status" value="NOT_ANNOTATED_CDS"/>
    <property type="molecule type" value="Genomic_DNA"/>
</dbReference>
<evidence type="ECO:0000313" key="2">
    <source>
        <dbReference type="Proteomes" id="UP000015104"/>
    </source>
</evidence>